<protein>
    <submittedName>
        <fullName evidence="2">(rape) hypothetical protein</fullName>
    </submittedName>
</protein>
<keyword evidence="1" id="KW-0472">Membrane</keyword>
<keyword evidence="1" id="KW-1133">Transmembrane helix</keyword>
<accession>A0A817AND2</accession>
<reference evidence="2" key="1">
    <citation type="submission" date="2021-01" db="EMBL/GenBank/DDBJ databases">
        <authorList>
            <consortium name="Genoscope - CEA"/>
            <person name="William W."/>
        </authorList>
    </citation>
    <scope>NUCLEOTIDE SEQUENCE</scope>
</reference>
<dbReference type="AlphaFoldDB" id="A0A817AND2"/>
<name>A0A817AND2_BRANA</name>
<organism evidence="2">
    <name type="scientific">Brassica napus</name>
    <name type="common">Rape</name>
    <dbReference type="NCBI Taxonomy" id="3708"/>
    <lineage>
        <taxon>Eukaryota</taxon>
        <taxon>Viridiplantae</taxon>
        <taxon>Streptophyta</taxon>
        <taxon>Embryophyta</taxon>
        <taxon>Tracheophyta</taxon>
        <taxon>Spermatophyta</taxon>
        <taxon>Magnoliopsida</taxon>
        <taxon>eudicotyledons</taxon>
        <taxon>Gunneridae</taxon>
        <taxon>Pentapetalae</taxon>
        <taxon>rosids</taxon>
        <taxon>malvids</taxon>
        <taxon>Brassicales</taxon>
        <taxon>Brassicaceae</taxon>
        <taxon>Brassiceae</taxon>
        <taxon>Brassica</taxon>
    </lineage>
</organism>
<dbReference type="EMBL" id="HG994358">
    <property type="protein sequence ID" value="CAF2283124.1"/>
    <property type="molecule type" value="Genomic_DNA"/>
</dbReference>
<gene>
    <name evidence="2" type="ORF">DARMORV10_A04P21530.1</name>
</gene>
<evidence type="ECO:0000313" key="2">
    <source>
        <dbReference type="EMBL" id="CAF2283124.1"/>
    </source>
</evidence>
<evidence type="ECO:0000256" key="1">
    <source>
        <dbReference type="SAM" id="Phobius"/>
    </source>
</evidence>
<dbReference type="Proteomes" id="UP001295469">
    <property type="component" value="Chromosome A04"/>
</dbReference>
<sequence length="96" mass="11608">MELRRWPFDVRQATMLLVTTSTISFRSSASQWFSTTLWIFLILILRSFICSRLEFSSLRYILIICYYNADISCCGFDDWCSTVYLWRFEYYQGVEY</sequence>
<keyword evidence="1" id="KW-0812">Transmembrane</keyword>
<feature type="transmembrane region" description="Helical" evidence="1">
    <location>
        <begin position="29"/>
        <end position="49"/>
    </location>
</feature>
<proteinExistence type="predicted"/>